<dbReference type="GeneID" id="113080828"/>
<feature type="transmembrane region" description="Helical" evidence="1">
    <location>
        <begin position="190"/>
        <end position="209"/>
    </location>
</feature>
<sequence>MDRPFGIVPGIPDCQSVPASMSGKARAACAFVTAAVIHLMAGFKIILLAFVFILASSAASNECPANQETSCDSLRAPHHGYTYTVPADIPCSEDCEHGWYYQNGTFIVDSTPNADGKRLPVVVDVTPQKLSLSVCENLKWELICAKCNCSINYQVTRSIKHPGARDTLTRNNTSVDEQDGNRKGNDFPDWAIALLAIAGGSIGILFIVIRAKRFCNKKQNAVI</sequence>
<keyword evidence="1" id="KW-0472">Membrane</keyword>
<reference evidence="3" key="1">
    <citation type="submission" date="2025-08" db="UniProtKB">
        <authorList>
            <consortium name="RefSeq"/>
        </authorList>
    </citation>
    <scope>IDENTIFICATION</scope>
    <source>
        <strain evidence="3">Wakin</strain>
        <tissue evidence="3">Muscle</tissue>
    </source>
</reference>
<dbReference type="KEGG" id="caua:113080828"/>
<dbReference type="Proteomes" id="UP000515129">
    <property type="component" value="Unplaced"/>
</dbReference>
<gene>
    <name evidence="3" type="primary">LOC113080828</name>
</gene>
<accession>A0A6P6NI64</accession>
<evidence type="ECO:0000256" key="1">
    <source>
        <dbReference type="SAM" id="Phobius"/>
    </source>
</evidence>
<dbReference type="RefSeq" id="XP_026108667.1">
    <property type="nucleotide sequence ID" value="XM_026252882.1"/>
</dbReference>
<evidence type="ECO:0000313" key="3">
    <source>
        <dbReference type="RefSeq" id="XP_026108667.1"/>
    </source>
</evidence>
<dbReference type="AlphaFoldDB" id="A0A6P6NI64"/>
<keyword evidence="2" id="KW-1185">Reference proteome</keyword>
<feature type="transmembrane region" description="Helical" evidence="1">
    <location>
        <begin position="28"/>
        <end position="55"/>
    </location>
</feature>
<keyword evidence="1" id="KW-1133">Transmembrane helix</keyword>
<keyword evidence="1" id="KW-0812">Transmembrane</keyword>
<name>A0A6P6NI64_CARAU</name>
<protein>
    <submittedName>
        <fullName evidence="3">Uncharacterized protein LOC113080828</fullName>
    </submittedName>
</protein>
<dbReference type="OrthoDB" id="8962078at2759"/>
<proteinExistence type="predicted"/>
<organism evidence="2 3">
    <name type="scientific">Carassius auratus</name>
    <name type="common">Goldfish</name>
    <dbReference type="NCBI Taxonomy" id="7957"/>
    <lineage>
        <taxon>Eukaryota</taxon>
        <taxon>Metazoa</taxon>
        <taxon>Chordata</taxon>
        <taxon>Craniata</taxon>
        <taxon>Vertebrata</taxon>
        <taxon>Euteleostomi</taxon>
        <taxon>Actinopterygii</taxon>
        <taxon>Neopterygii</taxon>
        <taxon>Teleostei</taxon>
        <taxon>Ostariophysi</taxon>
        <taxon>Cypriniformes</taxon>
        <taxon>Cyprinidae</taxon>
        <taxon>Cyprininae</taxon>
        <taxon>Carassius</taxon>
    </lineage>
</organism>
<evidence type="ECO:0000313" key="2">
    <source>
        <dbReference type="Proteomes" id="UP000515129"/>
    </source>
</evidence>